<evidence type="ECO:0000313" key="2">
    <source>
        <dbReference type="Proteomes" id="UP000004382"/>
    </source>
</evidence>
<comment type="caution">
    <text evidence="1">The sequence shown here is derived from an EMBL/GenBank/DDBJ whole genome shotgun (WGS) entry which is preliminary data.</text>
</comment>
<sequence length="219" mass="25172">MTTFLAGWLFTALLDLVKELARSLAWPIVVTIIAFRYKDEFKQVTPRVKRLGPSGLELDVPNAQEHVTNDVLSSSGNLKSKTYMPKPSPPIAALEERLRIEVEKIEEANRVDVLLRELATTRLVAAFEFILSLIFGSQIEGLKALDERSQVTVEEAKEFFKQYYNTNPDFYTKGFEGWIGFLEVQELVKQENGMVRITDFGREFLVFLTQRRLPYSKPY</sequence>
<dbReference type="Proteomes" id="UP000004382">
    <property type="component" value="Unassembled WGS sequence"/>
</dbReference>
<evidence type="ECO:0000313" key="1">
    <source>
        <dbReference type="EMBL" id="EHP92853.1"/>
    </source>
</evidence>
<dbReference type="AlphaFoldDB" id="H1KI21"/>
<organism evidence="1 2">
    <name type="scientific">Methylorubrum extorquens DSM 13060</name>
    <dbReference type="NCBI Taxonomy" id="882800"/>
    <lineage>
        <taxon>Bacteria</taxon>
        <taxon>Pseudomonadati</taxon>
        <taxon>Pseudomonadota</taxon>
        <taxon>Alphaproteobacteria</taxon>
        <taxon>Hyphomicrobiales</taxon>
        <taxon>Methylobacteriaceae</taxon>
        <taxon>Methylorubrum</taxon>
    </lineage>
</organism>
<name>H1KI21_METEX</name>
<protein>
    <submittedName>
        <fullName evidence="1">Uncharacterized protein</fullName>
    </submittedName>
</protein>
<dbReference type="RefSeq" id="WP_004446716.1">
    <property type="nucleotide sequence ID" value="NZ_AGJK01000048.1"/>
</dbReference>
<dbReference type="EMBL" id="AGJK01000048">
    <property type="protein sequence ID" value="EHP92853.1"/>
    <property type="molecule type" value="Genomic_DNA"/>
</dbReference>
<reference evidence="1 2" key="1">
    <citation type="submission" date="2011-09" db="EMBL/GenBank/DDBJ databases">
        <title>The draft genome of Methylobacterium extorquens DSM 13060.</title>
        <authorList>
            <consortium name="US DOE Joint Genome Institute (JGI-PGF)"/>
            <person name="Lucas S."/>
            <person name="Han J."/>
            <person name="Lapidus A."/>
            <person name="Cheng J.-F."/>
            <person name="Goodwin L."/>
            <person name="Pitluck S."/>
            <person name="Peters L."/>
            <person name="Land M.L."/>
            <person name="Hauser L."/>
            <person name="Koskimaki J."/>
            <person name="Halonen O."/>
            <person name="Pirttila A."/>
            <person name="Frank C."/>
            <person name="Woyke T.J."/>
        </authorList>
    </citation>
    <scope>NUCLEOTIDE SEQUENCE [LARGE SCALE GENOMIC DNA]</scope>
    <source>
        <strain evidence="1 2">DSM 13060</strain>
    </source>
</reference>
<accession>H1KI21</accession>
<gene>
    <name evidence="1" type="ORF">MetexDRAFT_2283</name>
</gene>
<proteinExistence type="predicted"/>